<feature type="compositionally biased region" description="Basic residues" evidence="1">
    <location>
        <begin position="124"/>
        <end position="133"/>
    </location>
</feature>
<feature type="compositionally biased region" description="Basic and acidic residues" evidence="1">
    <location>
        <begin position="337"/>
        <end position="347"/>
    </location>
</feature>
<accession>A0AAU9ST26</accession>
<dbReference type="Gene3D" id="1.10.287.110">
    <property type="entry name" value="DnaJ domain"/>
    <property type="match status" value="1"/>
</dbReference>
<dbReference type="InterPro" id="IPR036869">
    <property type="entry name" value="J_dom_sf"/>
</dbReference>
<dbReference type="SUPFAM" id="SSF46565">
    <property type="entry name" value="Chaperone J-domain"/>
    <property type="match status" value="1"/>
</dbReference>
<evidence type="ECO:0000256" key="1">
    <source>
        <dbReference type="SAM" id="MobiDB-lite"/>
    </source>
</evidence>
<dbReference type="EMBL" id="OU466862">
    <property type="protein sequence ID" value="CAH2072413.1"/>
    <property type="molecule type" value="Genomic_DNA"/>
</dbReference>
<sequence>MSNKDEALRAKDLAQDWMRKSEFATARRIAVKAQNMDGTLENIAHMIMVCDVHCASLEKSGDETDWYKILQVEHNADDNAIKKQYKKLALLLHPDKNKLPGAESAFKTIGEAQRILLDKEKRRVHDMRRKPFKRPAPASSYQNKQQAPGTSAYTQTVFQTSVNATRNSFPAASRPETQPKPQAQAPPGFSENRSFWTSCAFCQMKHEYLREYINKLMRCPSCSKQFIAIPSAFQGPPAEPTNAFHQQSKVSTQKAAANGVQKQPENSARRTSPRKEASKAKSLATSAENNNYGKRKRKKIVVESSGSSSASSCEREEFATARRSVRSKQHVSYKQNVGDDDKKKEGAETAQESDFRKKPHENNLFAENGIKRKEKVNEDHVGSSRDSVAAKETSSGSASDSEISECPDPDFNNFDKLREESCFKAGQTWAMYDNMGKMPRFYAMISKVIRKPSFLLKITWLEAKPDDENAKQWIRRKLPVAVGKYQIGGVEDIYTTPSFSHLIHCRVRGMRDPVSVYPRKGETWALFKNWDINRSAARHHQYNYEYVEVLSEYAEGVGIEVALLRKVEGFASVFCRNATGGRSDTFQIPPHELLRFSHGIPSAKLTGKERNGVPVGSHELDTAALPQKIEEGEEDAVPVSREAPKARHPSPPTSEPDCVVIPSFQFHDFSAERSEGKFAHGQIWSLSSEEDGLPKYYANIQKISWKPVFKMEINRLELESLPGNVTQWRDKRIPVSCGNFTLKEGRGETLTKVIGFSHQIKAQAGTSKTKYTILPRTGEIWAMYKNWSEGMKVGSLRKCEYEVVEVLDDSESDIEVMMLERVDGFTSVFKEQVEGGVNVKKTIPRCDLLSFSHYVPAFRLTGEREGVLRGCVELDSSALSRNLRRS</sequence>
<dbReference type="InterPro" id="IPR001623">
    <property type="entry name" value="DnaJ_domain"/>
</dbReference>
<feature type="compositionally biased region" description="Polar residues" evidence="1">
    <location>
        <begin position="243"/>
        <end position="270"/>
    </location>
</feature>
<dbReference type="AlphaFoldDB" id="A0AAU9ST26"/>
<dbReference type="Pfam" id="PF23551">
    <property type="entry name" value="Zn_ribbon_20"/>
    <property type="match status" value="1"/>
</dbReference>
<feature type="region of interest" description="Disordered" evidence="1">
    <location>
        <begin position="237"/>
        <end position="410"/>
    </location>
</feature>
<feature type="region of interest" description="Disordered" evidence="1">
    <location>
        <begin position="119"/>
        <end position="152"/>
    </location>
</feature>
<name>A0AAU9ST26_THLAR</name>
<feature type="compositionally biased region" description="Polar residues" evidence="1">
    <location>
        <begin position="168"/>
        <end position="181"/>
    </location>
</feature>
<feature type="compositionally biased region" description="Polar residues" evidence="1">
    <location>
        <begin position="283"/>
        <end position="292"/>
    </location>
</feature>
<dbReference type="Proteomes" id="UP000836841">
    <property type="component" value="Chromosome 6"/>
</dbReference>
<reference evidence="3 4" key="1">
    <citation type="submission" date="2022-03" db="EMBL/GenBank/DDBJ databases">
        <authorList>
            <person name="Nunn A."/>
            <person name="Chopra R."/>
            <person name="Nunn A."/>
            <person name="Contreras Garrido A."/>
        </authorList>
    </citation>
    <scope>NUCLEOTIDE SEQUENCE [LARGE SCALE GENOMIC DNA]</scope>
</reference>
<dbReference type="SMART" id="SM00271">
    <property type="entry name" value="DnaJ"/>
    <property type="match status" value="1"/>
</dbReference>
<dbReference type="Pfam" id="PF11926">
    <property type="entry name" value="DUF3444"/>
    <property type="match status" value="2"/>
</dbReference>
<feature type="compositionally biased region" description="Polar residues" evidence="1">
    <location>
        <begin position="139"/>
        <end position="152"/>
    </location>
</feature>
<dbReference type="PANTHER" id="PTHR45089:SF43">
    <property type="entry name" value="DNAJ HEAT SHOCK N-TERMINAL DOMAIN-CONTAINING PROTEIN-RELATED"/>
    <property type="match status" value="1"/>
</dbReference>
<evidence type="ECO:0000259" key="2">
    <source>
        <dbReference type="PROSITE" id="PS50076"/>
    </source>
</evidence>
<evidence type="ECO:0000313" key="3">
    <source>
        <dbReference type="EMBL" id="CAH2072413.1"/>
    </source>
</evidence>
<feature type="compositionally biased region" description="Low complexity" evidence="1">
    <location>
        <begin position="392"/>
        <end position="401"/>
    </location>
</feature>
<feature type="compositionally biased region" description="Basic and acidic residues" evidence="1">
    <location>
        <begin position="369"/>
        <end position="383"/>
    </location>
</feature>
<feature type="region of interest" description="Disordered" evidence="1">
    <location>
        <begin position="622"/>
        <end position="657"/>
    </location>
</feature>
<organism evidence="3 4">
    <name type="scientific">Thlaspi arvense</name>
    <name type="common">Field penny-cress</name>
    <dbReference type="NCBI Taxonomy" id="13288"/>
    <lineage>
        <taxon>Eukaryota</taxon>
        <taxon>Viridiplantae</taxon>
        <taxon>Streptophyta</taxon>
        <taxon>Embryophyta</taxon>
        <taxon>Tracheophyta</taxon>
        <taxon>Spermatophyta</taxon>
        <taxon>Magnoliopsida</taxon>
        <taxon>eudicotyledons</taxon>
        <taxon>Gunneridae</taxon>
        <taxon>Pentapetalae</taxon>
        <taxon>rosids</taxon>
        <taxon>malvids</taxon>
        <taxon>Brassicales</taxon>
        <taxon>Brassicaceae</taxon>
        <taxon>Thlaspideae</taxon>
        <taxon>Thlaspi</taxon>
    </lineage>
</organism>
<dbReference type="Pfam" id="PF00226">
    <property type="entry name" value="DnaJ"/>
    <property type="match status" value="1"/>
</dbReference>
<dbReference type="PROSITE" id="PS50076">
    <property type="entry name" value="DNAJ_2"/>
    <property type="match status" value="1"/>
</dbReference>
<dbReference type="PRINTS" id="PR00625">
    <property type="entry name" value="JDOMAIN"/>
</dbReference>
<dbReference type="InterPro" id="IPR024593">
    <property type="entry name" value="DUF3444"/>
</dbReference>
<keyword evidence="4" id="KW-1185">Reference proteome</keyword>
<dbReference type="InterPro" id="IPR056988">
    <property type="entry name" value="Zn_ribbon_pln"/>
</dbReference>
<feature type="domain" description="J" evidence="2">
    <location>
        <begin position="65"/>
        <end position="129"/>
    </location>
</feature>
<protein>
    <recommendedName>
        <fullName evidence="2">J domain-containing protein</fullName>
    </recommendedName>
</protein>
<feature type="region of interest" description="Disordered" evidence="1">
    <location>
        <begin position="168"/>
        <end position="189"/>
    </location>
</feature>
<dbReference type="CDD" id="cd06257">
    <property type="entry name" value="DnaJ"/>
    <property type="match status" value="1"/>
</dbReference>
<proteinExistence type="predicted"/>
<dbReference type="PANTHER" id="PTHR45089">
    <property type="entry name" value="DNAJ HEAT SHOCK AMINO-TERMINAL DOMAIN PROTEIN-RELATED"/>
    <property type="match status" value="1"/>
</dbReference>
<gene>
    <name evidence="3" type="ORF">TAV2_LOCUS21753</name>
</gene>
<feature type="compositionally biased region" description="Low complexity" evidence="1">
    <location>
        <begin position="303"/>
        <end position="312"/>
    </location>
</feature>
<evidence type="ECO:0000313" key="4">
    <source>
        <dbReference type="Proteomes" id="UP000836841"/>
    </source>
</evidence>